<name>A0ABD4KF45_9ENTR</name>
<accession>A0ABD4KF45</accession>
<evidence type="ECO:0000256" key="2">
    <source>
        <dbReference type="ARBA" id="ARBA00006671"/>
    </source>
</evidence>
<evidence type="ECO:0000256" key="5">
    <source>
        <dbReference type="SAM" id="SignalP"/>
    </source>
</evidence>
<dbReference type="Proteomes" id="UP000628560">
    <property type="component" value="Unassembled WGS sequence"/>
</dbReference>
<dbReference type="PANTHER" id="PTHR33420:SF31">
    <property type="entry name" value="TYPE 1 FIMBRIN D-MANNOSE SPECIFIC ADHESIN"/>
    <property type="match status" value="1"/>
</dbReference>
<evidence type="ECO:0000259" key="6">
    <source>
        <dbReference type="Pfam" id="PF00419"/>
    </source>
</evidence>
<sequence length="378" mass="40598">MLINAKSLWVLLCLSAPVTTQAATILRDCFVPQDYHVAYDGDLNASDNKAGLDVDIPDHLVGESTVMEANCDCPKNMMESTTIYELTLAGSPLPQGASGYGALTDKLDINVKGYVDASNSPDGSGLEGLNINEYPTPQSSMSKTIEKFKATEGTASVCSESTRPEDSAPVKRQFRWNVIGVIFHVKKPILGKEIIPPTPVVQNYACLYFGTGNCDPGDAQQVSTIWLSGSLSAPLSCTINEGSTIEVDLGNIVSKQFRAKGQPPMNYALKNVDITYHCDDNAVGNDDRIRMTLSADQGVLDSSDPLIAKMLNRDDVGVRVFTDDNKDVQLDGSYAFPVTMDEQGNGSVKIKAAPVSTTNATPAPGKFEGNVTVKMDLR</sequence>
<evidence type="ECO:0000256" key="4">
    <source>
        <dbReference type="ARBA" id="ARBA00023263"/>
    </source>
</evidence>
<evidence type="ECO:0000313" key="8">
    <source>
        <dbReference type="Proteomes" id="UP000628560"/>
    </source>
</evidence>
<dbReference type="PANTHER" id="PTHR33420">
    <property type="entry name" value="FIMBRIAL SUBUNIT ELFA-RELATED"/>
    <property type="match status" value="1"/>
</dbReference>
<dbReference type="EMBL" id="JADIXP010000021">
    <property type="protein sequence ID" value="MBF4180518.1"/>
    <property type="molecule type" value="Genomic_DNA"/>
</dbReference>
<dbReference type="InterPro" id="IPR050263">
    <property type="entry name" value="Bact_Fimbrial_Adh_Pro"/>
</dbReference>
<feature type="domain" description="Fimbrial-type adhesion" evidence="6">
    <location>
        <begin position="227"/>
        <end position="376"/>
    </location>
</feature>
<dbReference type="AlphaFoldDB" id="A0ABD4KF45"/>
<dbReference type="InterPro" id="IPR036937">
    <property type="entry name" value="Adhesion_dom_fimbrial_sf"/>
</dbReference>
<dbReference type="InterPro" id="IPR008966">
    <property type="entry name" value="Adhesion_dom_sf"/>
</dbReference>
<comment type="caution">
    <text evidence="7">The sequence shown here is derived from an EMBL/GenBank/DDBJ whole genome shotgun (WGS) entry which is preliminary data.</text>
</comment>
<keyword evidence="4" id="KW-0281">Fimbrium</keyword>
<gene>
    <name evidence="7" type="ORF">ISP11_21920</name>
</gene>
<keyword evidence="3 5" id="KW-0732">Signal</keyword>
<dbReference type="Pfam" id="PF00419">
    <property type="entry name" value="Fimbrial"/>
    <property type="match status" value="1"/>
</dbReference>
<feature type="chain" id="PRO_5044836159" evidence="5">
    <location>
        <begin position="23"/>
        <end position="378"/>
    </location>
</feature>
<feature type="signal peptide" evidence="5">
    <location>
        <begin position="1"/>
        <end position="22"/>
    </location>
</feature>
<evidence type="ECO:0000256" key="1">
    <source>
        <dbReference type="ARBA" id="ARBA00004561"/>
    </source>
</evidence>
<evidence type="ECO:0000313" key="7">
    <source>
        <dbReference type="EMBL" id="MBF4180518.1"/>
    </source>
</evidence>
<comment type="subcellular location">
    <subcellularLocation>
        <location evidence="1">Fimbrium</location>
    </subcellularLocation>
</comment>
<comment type="similarity">
    <text evidence="2">Belongs to the fimbrial protein family.</text>
</comment>
<reference evidence="7 8" key="1">
    <citation type="submission" date="2020-11" db="EMBL/GenBank/DDBJ databases">
        <title>Identification of Lelliottia nimipressuralis from Wound Infection by Whole Genome-Based Bacterial Identification.</title>
        <authorList>
            <person name="Navarathna D.H."/>
            <person name="Choi H."/>
            <person name="Jinadatha C."/>
            <person name="Chatterjee P."/>
            <person name="Hwang M."/>
        </authorList>
    </citation>
    <scope>NUCLEOTIDE SEQUENCE [LARGE SCALE GENOMIC DNA]</scope>
    <source>
        <strain evidence="7 8">DN2020</strain>
    </source>
</reference>
<evidence type="ECO:0000256" key="3">
    <source>
        <dbReference type="ARBA" id="ARBA00022729"/>
    </source>
</evidence>
<dbReference type="RefSeq" id="WP_100779759.1">
    <property type="nucleotide sequence ID" value="NZ_JADIXP010000021.1"/>
</dbReference>
<organism evidence="7 8">
    <name type="scientific">Lelliottia nimipressuralis</name>
    <dbReference type="NCBI Taxonomy" id="69220"/>
    <lineage>
        <taxon>Bacteria</taxon>
        <taxon>Pseudomonadati</taxon>
        <taxon>Pseudomonadota</taxon>
        <taxon>Gammaproteobacteria</taxon>
        <taxon>Enterobacterales</taxon>
        <taxon>Enterobacteriaceae</taxon>
        <taxon>Lelliottia</taxon>
    </lineage>
</organism>
<proteinExistence type="inferred from homology"/>
<protein>
    <submittedName>
        <fullName evidence="7">Fimbrial protein</fullName>
    </submittedName>
</protein>
<dbReference type="Gene3D" id="2.60.40.1090">
    <property type="entry name" value="Fimbrial-type adhesion domain"/>
    <property type="match status" value="1"/>
</dbReference>
<dbReference type="SUPFAM" id="SSF49401">
    <property type="entry name" value="Bacterial adhesins"/>
    <property type="match status" value="1"/>
</dbReference>
<dbReference type="InterPro" id="IPR000259">
    <property type="entry name" value="Adhesion_dom_fimbrial"/>
</dbReference>
<dbReference type="GO" id="GO:0009289">
    <property type="term" value="C:pilus"/>
    <property type="evidence" value="ECO:0007669"/>
    <property type="project" value="UniProtKB-SubCell"/>
</dbReference>